<proteinExistence type="inferred from homology"/>
<evidence type="ECO:0000256" key="6">
    <source>
        <dbReference type="ARBA" id="ARBA00049117"/>
    </source>
</evidence>
<comment type="function">
    <text evidence="5">Zinc chaperone that directly transfers zinc cofactor to target proteins, thereby activating them. Zinc is transferred from the CXCC motif in the GTPase domain to the zinc binding site in target proteins in a process requiring GTP hydrolysis.</text>
</comment>
<dbReference type="PANTHER" id="PTHR13748">
    <property type="entry name" value="COBW-RELATED"/>
    <property type="match status" value="1"/>
</dbReference>
<sequence length="347" mass="39168">MTDPISSSLLPVTLLTGFLGSGKTTLINYLLKHNHDEKVIIIENEFGPINIDSSLLNVNTEIKIVEMTNGCICCTVQGELTEALHKLHAKRSVGELQFDRLIIETTGLADPAPIIQTFFIDDLIRETIQLDAVITLVDAQHILKQLNEHRVALSQIGFADRIILTKTDCINDEQKAEVINRIHKINHKAAIFETEKGQIPKSHWLDIHAFELSDELTINKGFFVINPTQIFEAGFKSLPRQKQTTSWDDNICSYLFEAGELDLKKIGSFMESLVEQYGNDMLRYKGVLAIKGNDQRLIVQGVHKVVGFDYGSPWQNLSERISKLVIISRKLPFDELNQAFLKTISDQ</sequence>
<dbReference type="PANTHER" id="PTHR13748:SF62">
    <property type="entry name" value="COBW DOMAIN-CONTAINING PROTEIN"/>
    <property type="match status" value="1"/>
</dbReference>
<evidence type="ECO:0000256" key="2">
    <source>
        <dbReference type="ARBA" id="ARBA00022801"/>
    </source>
</evidence>
<dbReference type="OrthoDB" id="9808822at2"/>
<keyword evidence="1" id="KW-0547">Nucleotide-binding</keyword>
<feature type="domain" description="CobW C-terminal" evidence="7">
    <location>
        <begin position="251"/>
        <end position="344"/>
    </location>
</feature>
<name>A0A1C4BKL9_9GAMM</name>
<evidence type="ECO:0000313" key="9">
    <source>
        <dbReference type="Proteomes" id="UP000199670"/>
    </source>
</evidence>
<dbReference type="InterPro" id="IPR027417">
    <property type="entry name" value="P-loop_NTPase"/>
</dbReference>
<evidence type="ECO:0000259" key="7">
    <source>
        <dbReference type="SMART" id="SM00833"/>
    </source>
</evidence>
<keyword evidence="9" id="KW-1185">Reference proteome</keyword>
<dbReference type="GO" id="GO:0000166">
    <property type="term" value="F:nucleotide binding"/>
    <property type="evidence" value="ECO:0007669"/>
    <property type="project" value="UniProtKB-KW"/>
</dbReference>
<comment type="similarity">
    <text evidence="4">Belongs to the SIMIBI class G3E GTPase family. ZNG1 subfamily.</text>
</comment>
<dbReference type="SUPFAM" id="SSF52540">
    <property type="entry name" value="P-loop containing nucleoside triphosphate hydrolases"/>
    <property type="match status" value="1"/>
</dbReference>
<dbReference type="Proteomes" id="UP000199670">
    <property type="component" value="Unassembled WGS sequence"/>
</dbReference>
<dbReference type="Gene3D" id="3.40.50.300">
    <property type="entry name" value="P-loop containing nucleotide triphosphate hydrolases"/>
    <property type="match status" value="1"/>
</dbReference>
<gene>
    <name evidence="8" type="ORF">GA0061081_1059</name>
</gene>
<evidence type="ECO:0000256" key="3">
    <source>
        <dbReference type="ARBA" id="ARBA00023186"/>
    </source>
</evidence>
<dbReference type="Pfam" id="PF02492">
    <property type="entry name" value="cobW"/>
    <property type="match status" value="1"/>
</dbReference>
<evidence type="ECO:0000256" key="5">
    <source>
        <dbReference type="ARBA" id="ARBA00045658"/>
    </source>
</evidence>
<dbReference type="Gene3D" id="3.30.1220.10">
    <property type="entry name" value="CobW-like, C-terminal domain"/>
    <property type="match status" value="1"/>
</dbReference>
<dbReference type="GO" id="GO:0016787">
    <property type="term" value="F:hydrolase activity"/>
    <property type="evidence" value="ECO:0007669"/>
    <property type="project" value="UniProtKB-KW"/>
</dbReference>
<evidence type="ECO:0000256" key="4">
    <source>
        <dbReference type="ARBA" id="ARBA00034320"/>
    </source>
</evidence>
<dbReference type="SMART" id="SM00833">
    <property type="entry name" value="CobW_C"/>
    <property type="match status" value="1"/>
</dbReference>
<dbReference type="GO" id="GO:0005737">
    <property type="term" value="C:cytoplasm"/>
    <property type="evidence" value="ECO:0007669"/>
    <property type="project" value="TreeGrafter"/>
</dbReference>
<dbReference type="InterPro" id="IPR051316">
    <property type="entry name" value="Zinc-reg_GTPase_activator"/>
</dbReference>
<dbReference type="InterPro" id="IPR003495">
    <property type="entry name" value="CobW/HypB/UreG_nucleotide-bd"/>
</dbReference>
<dbReference type="InterPro" id="IPR036627">
    <property type="entry name" value="CobW-likC_sf"/>
</dbReference>
<keyword evidence="2" id="KW-0378">Hydrolase</keyword>
<dbReference type="AlphaFoldDB" id="A0A1C4BKL9"/>
<reference evidence="9" key="1">
    <citation type="submission" date="2016-08" db="EMBL/GenBank/DDBJ databases">
        <authorList>
            <person name="Varghese N."/>
            <person name="Submissions Spin"/>
        </authorList>
    </citation>
    <scope>NUCLEOTIDE SEQUENCE [LARGE SCALE GENOMIC DNA]</scope>
    <source>
        <strain evidence="9">R-53248</strain>
    </source>
</reference>
<evidence type="ECO:0000256" key="1">
    <source>
        <dbReference type="ARBA" id="ARBA00022741"/>
    </source>
</evidence>
<dbReference type="Pfam" id="PF07683">
    <property type="entry name" value="CobW_C"/>
    <property type="match status" value="1"/>
</dbReference>
<organism evidence="8 9">
    <name type="scientific">Gilliamella bombicola</name>
    <dbReference type="NCBI Taxonomy" id="1798182"/>
    <lineage>
        <taxon>Bacteria</taxon>
        <taxon>Pseudomonadati</taxon>
        <taxon>Pseudomonadota</taxon>
        <taxon>Gammaproteobacteria</taxon>
        <taxon>Orbales</taxon>
        <taxon>Orbaceae</taxon>
        <taxon>Gilliamella</taxon>
    </lineage>
</organism>
<dbReference type="InterPro" id="IPR011629">
    <property type="entry name" value="CobW-like_C"/>
</dbReference>
<keyword evidence="3" id="KW-0143">Chaperone</keyword>
<dbReference type="RefSeq" id="WP_091348224.1">
    <property type="nucleotide sequence ID" value="NZ_FMAQ01000005.1"/>
</dbReference>
<accession>A0A1C4BKL9</accession>
<protein>
    <submittedName>
        <fullName evidence="8">GTPase, G3E family</fullName>
    </submittedName>
</protein>
<dbReference type="SUPFAM" id="SSF90002">
    <property type="entry name" value="Hypothetical protein YjiA, C-terminal domain"/>
    <property type="match status" value="1"/>
</dbReference>
<dbReference type="EMBL" id="FMAQ01000005">
    <property type="protein sequence ID" value="SCC07363.1"/>
    <property type="molecule type" value="Genomic_DNA"/>
</dbReference>
<evidence type="ECO:0000313" key="8">
    <source>
        <dbReference type="EMBL" id="SCC07363.1"/>
    </source>
</evidence>
<dbReference type="CDD" id="cd03112">
    <property type="entry name" value="CobW-like"/>
    <property type="match status" value="1"/>
</dbReference>
<comment type="catalytic activity">
    <reaction evidence="6">
        <text>GTP + H2O = GDP + phosphate + H(+)</text>
        <dbReference type="Rhea" id="RHEA:19669"/>
        <dbReference type="ChEBI" id="CHEBI:15377"/>
        <dbReference type="ChEBI" id="CHEBI:15378"/>
        <dbReference type="ChEBI" id="CHEBI:37565"/>
        <dbReference type="ChEBI" id="CHEBI:43474"/>
        <dbReference type="ChEBI" id="CHEBI:58189"/>
    </reaction>
    <physiologicalReaction direction="left-to-right" evidence="6">
        <dbReference type="Rhea" id="RHEA:19670"/>
    </physiologicalReaction>
</comment>
<dbReference type="STRING" id="1798182.GA0061081_1059"/>